<protein>
    <recommendedName>
        <fullName evidence="3">NADH dehydrogenase [ubiquinone] 1 beta subcomplex subunit 11, mitochondrial</fullName>
    </recommendedName>
</protein>
<dbReference type="EMBL" id="PGGS01000065">
    <property type="protein sequence ID" value="PNH10142.1"/>
    <property type="molecule type" value="Genomic_DNA"/>
</dbReference>
<name>A0A2J8AC90_9CHLO</name>
<comment type="caution">
    <text evidence="1">The sequence shown here is derived from an EMBL/GenBank/DDBJ whole genome shotgun (WGS) entry which is preliminary data.</text>
</comment>
<dbReference type="OrthoDB" id="2147978at2759"/>
<keyword evidence="2" id="KW-1185">Reference proteome</keyword>
<dbReference type="Proteomes" id="UP000236333">
    <property type="component" value="Unassembled WGS sequence"/>
</dbReference>
<reference evidence="1 2" key="1">
    <citation type="journal article" date="2017" name="Mol. Biol. Evol.">
        <title>The 4-celled Tetrabaena socialis nuclear genome reveals the essential components for genetic control of cell number at the origin of multicellularity in the volvocine lineage.</title>
        <authorList>
            <person name="Featherston J."/>
            <person name="Arakaki Y."/>
            <person name="Hanschen E.R."/>
            <person name="Ferris P.J."/>
            <person name="Michod R.E."/>
            <person name="Olson B.J.S.C."/>
            <person name="Nozaki H."/>
            <person name="Durand P.M."/>
        </authorList>
    </citation>
    <scope>NUCLEOTIDE SEQUENCE [LARGE SCALE GENOMIC DNA]</scope>
    <source>
        <strain evidence="1 2">NIES-571</strain>
    </source>
</reference>
<evidence type="ECO:0008006" key="3">
    <source>
        <dbReference type="Google" id="ProtNLM"/>
    </source>
</evidence>
<evidence type="ECO:0000313" key="1">
    <source>
        <dbReference type="EMBL" id="PNH10142.1"/>
    </source>
</evidence>
<proteinExistence type="predicted"/>
<organism evidence="1 2">
    <name type="scientific">Tetrabaena socialis</name>
    <dbReference type="NCBI Taxonomy" id="47790"/>
    <lineage>
        <taxon>Eukaryota</taxon>
        <taxon>Viridiplantae</taxon>
        <taxon>Chlorophyta</taxon>
        <taxon>core chlorophytes</taxon>
        <taxon>Chlorophyceae</taxon>
        <taxon>CS clade</taxon>
        <taxon>Chlamydomonadales</taxon>
        <taxon>Tetrabaenaceae</taxon>
        <taxon>Tetrabaena</taxon>
    </lineage>
</organism>
<accession>A0A2J8AC90</accession>
<dbReference type="PANTHER" id="PTHR40637:SF1">
    <property type="entry name" value="ESSS SUBUNIT OF NADH:UBIQUINONE OXIDOREDUCTASE (COMPLEX I) PROTEIN"/>
    <property type="match status" value="1"/>
</dbReference>
<evidence type="ECO:0000313" key="2">
    <source>
        <dbReference type="Proteomes" id="UP000236333"/>
    </source>
</evidence>
<sequence length="173" mass="19480">MSSALRGLARRAGASFLRNPQVRAGGGEYPGGSFWSAGTQTGKNGFLFGELPPAPGQSRPTLWWEPAWYLGYGGVAVGIYLIYHAKPLEALDIKYWAAPRASKELEVEMRMLDKLNERPDLQERLTAVCKELNMIEEESYDLVLMRNEYKVKMGLHTGRVPEDLKAIYEELEE</sequence>
<dbReference type="PANTHER" id="PTHR40637">
    <property type="entry name" value="ESSS SUBUNIT OF NADH:UBIQUINONE OXIDOREDUCTASE (COMPLEX I) PROTEIN"/>
    <property type="match status" value="1"/>
</dbReference>
<dbReference type="AlphaFoldDB" id="A0A2J8AC90"/>
<gene>
    <name evidence="1" type="ORF">TSOC_003148</name>
</gene>